<keyword evidence="3" id="KW-1185">Reference proteome</keyword>
<name>A0A514CLB0_9BACT</name>
<dbReference type="OrthoDB" id="639802at2"/>
<dbReference type="AlphaFoldDB" id="A0A514CLB0"/>
<organism evidence="2 3">
    <name type="scientific">Echinicola soli</name>
    <dbReference type="NCBI Taxonomy" id="2591634"/>
    <lineage>
        <taxon>Bacteria</taxon>
        <taxon>Pseudomonadati</taxon>
        <taxon>Bacteroidota</taxon>
        <taxon>Cytophagia</taxon>
        <taxon>Cytophagales</taxon>
        <taxon>Cyclobacteriaceae</taxon>
        <taxon>Echinicola</taxon>
    </lineage>
</organism>
<keyword evidence="1" id="KW-0472">Membrane</keyword>
<keyword evidence="1" id="KW-0812">Transmembrane</keyword>
<keyword evidence="1" id="KW-1133">Transmembrane helix</keyword>
<dbReference type="Proteomes" id="UP000316614">
    <property type="component" value="Chromosome"/>
</dbReference>
<reference evidence="2 3" key="1">
    <citation type="submission" date="2019-06" db="EMBL/GenBank/DDBJ databases">
        <title>Echinicola alkalisoli sp. nov. isolated from saline soil.</title>
        <authorList>
            <person name="Sun J.-Q."/>
            <person name="Xu L."/>
        </authorList>
    </citation>
    <scope>NUCLEOTIDE SEQUENCE [LARGE SCALE GENOMIC DNA]</scope>
    <source>
        <strain evidence="2 3">LN3S3</strain>
    </source>
</reference>
<protein>
    <submittedName>
        <fullName evidence="2">Uncharacterized protein</fullName>
    </submittedName>
</protein>
<accession>A0A514CLB0</accession>
<feature type="transmembrane region" description="Helical" evidence="1">
    <location>
        <begin position="102"/>
        <end position="122"/>
    </location>
</feature>
<evidence type="ECO:0000313" key="3">
    <source>
        <dbReference type="Proteomes" id="UP000316614"/>
    </source>
</evidence>
<gene>
    <name evidence="2" type="ORF">FKX85_16805</name>
</gene>
<dbReference type="EMBL" id="CP041253">
    <property type="protein sequence ID" value="QDH80611.1"/>
    <property type="molecule type" value="Genomic_DNA"/>
</dbReference>
<dbReference type="RefSeq" id="WP_141615841.1">
    <property type="nucleotide sequence ID" value="NZ_CP041253.1"/>
</dbReference>
<sequence length="417" mass="47875">MSFSEQQYIALCRKQIEEKFIFGNGSRYTQRDLELLSQNIEEKTGVVLSLSTLKRLWKDDFKQSPQLATLNALAAVLDYRDWQDFKLHNHPKAGNINSKKNALFAVIPALILAAALAIALIIKLENRPHKVQVDGSVHFSAQKTVLSGTPTTVIFNYDLSQVAADSFFIQQSWNPLHRVPLDPEGNTYSAIYYEAGYHRARLIANDSVLAMQPVHILSNGWEPHLYYNYRDRQSITFKNEHITSNGYLHISEELLRKKNIDFSRQFETRTINSRIFHTSSDHFNLTSRIKLDHITSDACPFMQIMVVTEKHIFWVNLQNKGCERNASYKMGEIIRSGNENNLSSLGVDVYNWQEINIKVENKHAEIILNGEHLFQEIFQEDFGDIMALTYIFNGTGSVDYVRLEGAKGETVFQDDFD</sequence>
<proteinExistence type="predicted"/>
<evidence type="ECO:0000256" key="1">
    <source>
        <dbReference type="SAM" id="Phobius"/>
    </source>
</evidence>
<dbReference type="KEGG" id="echi:FKX85_16805"/>
<evidence type="ECO:0000313" key="2">
    <source>
        <dbReference type="EMBL" id="QDH80611.1"/>
    </source>
</evidence>